<feature type="transmembrane region" description="Helical" evidence="1">
    <location>
        <begin position="25"/>
        <end position="48"/>
    </location>
</feature>
<keyword evidence="1" id="KW-0472">Membrane</keyword>
<dbReference type="HOGENOM" id="CLU_201761_0_0_0"/>
<organism evidence="2">
    <name type="scientific">Fusobacterium polymorphum ATCC 10953</name>
    <dbReference type="NCBI Taxonomy" id="393480"/>
    <lineage>
        <taxon>Bacteria</taxon>
        <taxon>Fusobacteriati</taxon>
        <taxon>Fusobacteriota</taxon>
        <taxon>Fusobacteriia</taxon>
        <taxon>Fusobacteriales</taxon>
        <taxon>Fusobacteriaceae</taxon>
        <taxon>Fusobacterium</taxon>
    </lineage>
</organism>
<proteinExistence type="predicted"/>
<evidence type="ECO:0008006" key="3">
    <source>
        <dbReference type="Google" id="ProtNLM"/>
    </source>
</evidence>
<keyword evidence="1" id="KW-0812">Transmembrane</keyword>
<accession>A5TRP8</accession>
<sequence>MYIFSSTIFILLMYHIKNTMSRKKFIFFSFFLLKILFLLVFGVFCFLYKSKIFDLEKIVDTFSIICYNVSVK</sequence>
<reference evidence="2" key="2">
    <citation type="submission" date="2007-05" db="EMBL/GenBank/DDBJ databases">
        <title>Genome sequence of Fusobacterium nucleatum subspecies polymorphum - a genetically tractable Fusobacterium.</title>
        <authorList>
            <person name="Karpathy S.E."/>
            <person name="Xiang Q."/>
            <person name="Gioia J."/>
            <person name="Jiang H."/>
            <person name="Liu Y."/>
            <person name="Petrosino J.F."/>
            <person name="Yerrapragada S."/>
            <person name="Fox G.E."/>
            <person name="Kinder Haake S."/>
            <person name="Weinstock G.M."/>
            <person name="Highlander S.K."/>
        </authorList>
    </citation>
    <scope>NUCLEOTIDE SEQUENCE [LARGE SCALE GENOMIC DNA]</scope>
    <source>
        <strain evidence="2">ATCC 10953</strain>
    </source>
</reference>
<keyword evidence="1" id="KW-1133">Transmembrane helix</keyword>
<evidence type="ECO:0000256" key="1">
    <source>
        <dbReference type="SAM" id="Phobius"/>
    </source>
</evidence>
<gene>
    <name evidence="2" type="ORF">FNP_2180</name>
</gene>
<name>A5TRP8_FUSNP</name>
<dbReference type="Proteomes" id="UP000001921">
    <property type="component" value="Chromosome"/>
</dbReference>
<reference evidence="2" key="1">
    <citation type="submission" date="2006-07" db="EMBL/GenBank/DDBJ databases">
        <authorList>
            <person name="Qin X."/>
            <person name="Weinstock G.M."/>
        </authorList>
    </citation>
    <scope>NUCLEOTIDE SEQUENCE [LARGE SCALE GENOMIC DNA]</scope>
    <source>
        <strain evidence="2">ATCC 10953</strain>
    </source>
</reference>
<dbReference type="EMBL" id="CM000440">
    <property type="protein sequence ID" value="EDK87573.1"/>
    <property type="molecule type" value="Genomic_DNA"/>
</dbReference>
<evidence type="ECO:0000313" key="2">
    <source>
        <dbReference type="EMBL" id="EDK87573.1"/>
    </source>
</evidence>
<dbReference type="AlphaFoldDB" id="A5TRP8"/>
<protein>
    <recommendedName>
        <fullName evidence="3">Histidine kinase</fullName>
    </recommendedName>
</protein>